<name>A0A397RZL1_9MOLU</name>
<proteinExistence type="inferred from homology"/>
<dbReference type="NCBIfam" id="TIGR01552">
    <property type="entry name" value="phd_fam"/>
    <property type="match status" value="1"/>
</dbReference>
<sequence length="85" mass="9795">MQILPIKDLRDTNKISDLCNETNEPIFITKNGYGDMVVMSIKTYEEKLERIEMYEAIIEGLQNVNDGKIKNGPSAIEELKKKYDL</sequence>
<comment type="function">
    <text evidence="2">Antitoxin component of a type II toxin-antitoxin (TA) system.</text>
</comment>
<organism evidence="3 4">
    <name type="scientific">Anaeroplasma bactoclasticum</name>
    <dbReference type="NCBI Taxonomy" id="2088"/>
    <lineage>
        <taxon>Bacteria</taxon>
        <taxon>Bacillati</taxon>
        <taxon>Mycoplasmatota</taxon>
        <taxon>Mollicutes</taxon>
        <taxon>Anaeroplasmatales</taxon>
        <taxon>Anaeroplasmataceae</taxon>
        <taxon>Anaeroplasma</taxon>
    </lineage>
</organism>
<dbReference type="SUPFAM" id="SSF143120">
    <property type="entry name" value="YefM-like"/>
    <property type="match status" value="1"/>
</dbReference>
<dbReference type="Pfam" id="PF02604">
    <property type="entry name" value="PhdYeFM_antitox"/>
    <property type="match status" value="1"/>
</dbReference>
<gene>
    <name evidence="3" type="ORF">EI71_00826</name>
</gene>
<dbReference type="Proteomes" id="UP000266506">
    <property type="component" value="Unassembled WGS sequence"/>
</dbReference>
<evidence type="ECO:0000313" key="3">
    <source>
        <dbReference type="EMBL" id="RIA77849.1"/>
    </source>
</evidence>
<dbReference type="InterPro" id="IPR006442">
    <property type="entry name" value="Antitoxin_Phd/YefM"/>
</dbReference>
<dbReference type="EMBL" id="QXEV01000006">
    <property type="protein sequence ID" value="RIA77849.1"/>
    <property type="molecule type" value="Genomic_DNA"/>
</dbReference>
<keyword evidence="4" id="KW-1185">Reference proteome</keyword>
<dbReference type="InParanoid" id="A0A397RZL1"/>
<dbReference type="InterPro" id="IPR036165">
    <property type="entry name" value="YefM-like_sf"/>
</dbReference>
<evidence type="ECO:0000313" key="4">
    <source>
        <dbReference type="Proteomes" id="UP000266506"/>
    </source>
</evidence>
<accession>A0A397RZL1</accession>
<evidence type="ECO:0000256" key="1">
    <source>
        <dbReference type="ARBA" id="ARBA00009981"/>
    </source>
</evidence>
<dbReference type="RefSeq" id="WP_211321030.1">
    <property type="nucleotide sequence ID" value="NZ_QXEV01000006.1"/>
</dbReference>
<evidence type="ECO:0000256" key="2">
    <source>
        <dbReference type="RuleBase" id="RU362080"/>
    </source>
</evidence>
<reference evidence="3 4" key="1">
    <citation type="submission" date="2018-08" db="EMBL/GenBank/DDBJ databases">
        <title>Genomic Encyclopedia of Archaeal and Bacterial Type Strains, Phase II (KMG-II): from individual species to whole genera.</title>
        <authorList>
            <person name="Goeker M."/>
        </authorList>
    </citation>
    <scope>NUCLEOTIDE SEQUENCE [LARGE SCALE GENOMIC DNA]</scope>
    <source>
        <strain evidence="3 4">ATCC 27112</strain>
    </source>
</reference>
<dbReference type="AlphaFoldDB" id="A0A397RZL1"/>
<comment type="caution">
    <text evidence="3">The sequence shown here is derived from an EMBL/GenBank/DDBJ whole genome shotgun (WGS) entry which is preliminary data.</text>
</comment>
<protein>
    <recommendedName>
        <fullName evidence="2">Antitoxin</fullName>
    </recommendedName>
</protein>
<comment type="similarity">
    <text evidence="1 2">Belongs to the phD/YefM antitoxin family.</text>
</comment>
<dbReference type="Gene3D" id="3.40.1620.10">
    <property type="entry name" value="YefM-like domain"/>
    <property type="match status" value="1"/>
</dbReference>